<dbReference type="Proteomes" id="UP000528286">
    <property type="component" value="Unassembled WGS sequence"/>
</dbReference>
<protein>
    <submittedName>
        <fullName evidence="1">Ca2+-binding RTX toxin-like protein</fullName>
    </submittedName>
</protein>
<gene>
    <name evidence="1" type="ORF">GGR23_002233</name>
</gene>
<keyword evidence="2" id="KW-1185">Reference proteome</keyword>
<dbReference type="Gene3D" id="2.150.10.10">
    <property type="entry name" value="Serralysin-like metalloprotease, C-terminal"/>
    <property type="match status" value="1"/>
</dbReference>
<dbReference type="PROSITE" id="PS00330">
    <property type="entry name" value="HEMOLYSIN_CALCIUM"/>
    <property type="match status" value="1"/>
</dbReference>
<accession>A0A7W6J6Y6</accession>
<sequence>MALSKQTLFAREAAFESYATSLIGRYEGSGSRFYVNAPWDPHPTIGRGFNIDAFSFTDVKKALTFALGSLSALQAEGMKLLSIYKAGGSLLIGGTYRSFDALLFKDIMAGKAGTAAQQAALQSFTLTTAQQDRLLGEMLFGRAGIFASSIDARLTKALGADAALMDSVERAAVLSMYYNSPALVGNGVRYAIRNDLRGALWYEIRYNHKNQNELRRIDESERVGIVPEKHGIAEIVRNLHFLFNARDQSGKDLYATMLARDVSYALPQAERFIPEAGKLLAELAGAYGYRGTLHILTSGSAAADTLRGREAMDPSGRQLAVSNKALFGQAGDDTLTGGAGHDLLVGGAGRDVMQGGAGNDVYVVETPGDRIVEGAGGGVDTVRVEANGAFAIDHVEKVVLAPGVSSAAFTFAAPGQVAPDTGMNLSVTGNAGSSTISVNHTGSAPVKIAFSGGGGNDTFVFASRGTAPADLTFTDINAGDRVDLHGLHVDHLIPAGTLDLRAGWAMANGRYLVSDDVGAIWTVRGANGLSSTVTGPADRALGLDNDWFVVDVTNHQARLIAELNGKLTSDMFVF</sequence>
<evidence type="ECO:0000313" key="1">
    <source>
        <dbReference type="EMBL" id="MBB4065046.1"/>
    </source>
</evidence>
<dbReference type="AlphaFoldDB" id="A0A7W6J6Y6"/>
<reference evidence="1 2" key="1">
    <citation type="submission" date="2020-08" db="EMBL/GenBank/DDBJ databases">
        <title>Genomic Encyclopedia of Type Strains, Phase IV (KMG-IV): sequencing the most valuable type-strain genomes for metagenomic binning, comparative biology and taxonomic classification.</title>
        <authorList>
            <person name="Goeker M."/>
        </authorList>
    </citation>
    <scope>NUCLEOTIDE SEQUENCE [LARGE SCALE GENOMIC DNA]</scope>
    <source>
        <strain evidence="1 2">DSM 29853</strain>
    </source>
</reference>
<dbReference type="PRINTS" id="PR00313">
    <property type="entry name" value="CABNDNGRPT"/>
</dbReference>
<comment type="caution">
    <text evidence="1">The sequence shown here is derived from an EMBL/GenBank/DDBJ whole genome shotgun (WGS) entry which is preliminary data.</text>
</comment>
<dbReference type="InterPro" id="IPR018511">
    <property type="entry name" value="Hemolysin-typ_Ca-bd_CS"/>
</dbReference>
<proteinExistence type="predicted"/>
<dbReference type="InterPro" id="IPR001343">
    <property type="entry name" value="Hemolysn_Ca-bd"/>
</dbReference>
<dbReference type="SUPFAM" id="SSF51120">
    <property type="entry name" value="beta-Roll"/>
    <property type="match status" value="1"/>
</dbReference>
<dbReference type="EMBL" id="JACIEZ010000003">
    <property type="protein sequence ID" value="MBB4065046.1"/>
    <property type="molecule type" value="Genomic_DNA"/>
</dbReference>
<evidence type="ECO:0000313" key="2">
    <source>
        <dbReference type="Proteomes" id="UP000528286"/>
    </source>
</evidence>
<dbReference type="GO" id="GO:0005509">
    <property type="term" value="F:calcium ion binding"/>
    <property type="evidence" value="ECO:0007669"/>
    <property type="project" value="InterPro"/>
</dbReference>
<name>A0A7W6J6Y6_9HYPH</name>
<dbReference type="InterPro" id="IPR011049">
    <property type="entry name" value="Serralysin-like_metalloprot_C"/>
</dbReference>
<organism evidence="1 2">
    <name type="scientific">Gellertiella hungarica</name>
    <dbReference type="NCBI Taxonomy" id="1572859"/>
    <lineage>
        <taxon>Bacteria</taxon>
        <taxon>Pseudomonadati</taxon>
        <taxon>Pseudomonadota</taxon>
        <taxon>Alphaproteobacteria</taxon>
        <taxon>Hyphomicrobiales</taxon>
        <taxon>Rhizobiaceae</taxon>
        <taxon>Gellertiella</taxon>
    </lineage>
</organism>
<dbReference type="RefSeq" id="WP_183366322.1">
    <property type="nucleotide sequence ID" value="NZ_JACIEZ010000003.1"/>
</dbReference>
<dbReference type="Pfam" id="PF00353">
    <property type="entry name" value="HemolysinCabind"/>
    <property type="match status" value="1"/>
</dbReference>